<dbReference type="PANTHER" id="PTHR22807">
    <property type="entry name" value="NOP2 YEAST -RELATED NOL1/NOP2/FMU SUN DOMAIN-CONTAINING"/>
    <property type="match status" value="1"/>
</dbReference>
<keyword evidence="5" id="KW-0963">Cytoplasm</keyword>
<dbReference type="InterPro" id="IPR029063">
    <property type="entry name" value="SAM-dependent_MTases_sf"/>
</dbReference>
<sequence length="447" mass="50747">MKNKNVREVALETLLAIEKNQAYSNLLLNKMIEKHQLSSKDVGLLTEIVYGTIQRRDTLDYFLSPFLKKSSKLEVWVKVLLRLSLYQMLYLDRVPDRAAIYEAVEIAKKRGHKGIASMVNGVLRAVQREGVPSLEKIADPVERLAVETSHPIWLVKRWVKQFGMDEARKMCETNLLPPEQTARVNIARITVEEAIERLRQEEVEVTNGDVAPEAIKAVKGNLAHTLAYKEGYLTIQDESSMLVAKALGAKENEYVLDSCAAPGGKSTHIAELMHNTGQVVSLDIHDHKVKLIQEQAERLHLTNIQTKVLDSRKVSEYFEKESFDKILVDAPCTGFGVLRRKPDIKYAKTENDIRQLAKIQREILAAVAPLLKKGGILVYSTCTIDQEENSDVIEDFLRHHPQFNLDETLKERLPEKVRPYVSEGKLQILPHYFGSDGFFIASLRKKV</sequence>
<dbReference type="RefSeq" id="WP_181536657.1">
    <property type="nucleotide sequence ID" value="NZ_JACDUU010000002.1"/>
</dbReference>
<evidence type="ECO:0000256" key="7">
    <source>
        <dbReference type="ARBA" id="ARBA00022603"/>
    </source>
</evidence>
<dbReference type="Gene3D" id="3.40.50.150">
    <property type="entry name" value="Vaccinia Virus protein VP39"/>
    <property type="match status" value="1"/>
</dbReference>
<evidence type="ECO:0000256" key="13">
    <source>
        <dbReference type="ARBA" id="ARBA00047283"/>
    </source>
</evidence>
<protein>
    <recommendedName>
        <fullName evidence="4">16S rRNA (cytosine(967)-C(5))-methyltransferase</fullName>
        <ecNumber evidence="4">2.1.1.176</ecNumber>
    </recommendedName>
    <alternativeName>
        <fullName evidence="11">16S rRNA m5C967 methyltransferase</fullName>
    </alternativeName>
    <alternativeName>
        <fullName evidence="12">rRNA (cytosine-C(5)-)-methyltransferase RsmB</fullName>
    </alternativeName>
</protein>
<evidence type="ECO:0000259" key="15">
    <source>
        <dbReference type="PROSITE" id="PS51686"/>
    </source>
</evidence>
<evidence type="ECO:0000256" key="12">
    <source>
        <dbReference type="ARBA" id="ARBA00031088"/>
    </source>
</evidence>
<dbReference type="FunFam" id="3.40.50.150:FF:000257">
    <property type="entry name" value="16S rRNA methyltransferase"/>
    <property type="match status" value="1"/>
</dbReference>
<feature type="binding site" evidence="14">
    <location>
        <begin position="259"/>
        <end position="265"/>
    </location>
    <ligand>
        <name>S-adenosyl-L-methionine</name>
        <dbReference type="ChEBI" id="CHEBI:59789"/>
    </ligand>
</feature>
<dbReference type="FunFam" id="3.30.70.1170:FF:000003">
    <property type="entry name" value="16S rRNA (Cytosine(967)-C(5))-methyltransferase RsmB"/>
    <property type="match status" value="1"/>
</dbReference>
<evidence type="ECO:0000256" key="10">
    <source>
        <dbReference type="ARBA" id="ARBA00022884"/>
    </source>
</evidence>
<dbReference type="NCBIfam" id="TIGR00563">
    <property type="entry name" value="rsmB"/>
    <property type="match status" value="1"/>
</dbReference>
<evidence type="ECO:0000256" key="2">
    <source>
        <dbReference type="ARBA" id="ARBA00004496"/>
    </source>
</evidence>
<accession>A0A7V9YYT7</accession>
<feature type="binding site" evidence="14">
    <location>
        <position position="329"/>
    </location>
    <ligand>
        <name>S-adenosyl-L-methionine</name>
        <dbReference type="ChEBI" id="CHEBI:59789"/>
    </ligand>
</feature>
<dbReference type="Pfam" id="PF22458">
    <property type="entry name" value="RsmF-B_ferredox"/>
    <property type="match status" value="1"/>
</dbReference>
<dbReference type="Gene3D" id="3.30.70.1170">
    <property type="entry name" value="Sun protein, domain 3"/>
    <property type="match status" value="1"/>
</dbReference>
<organism evidence="16 17">
    <name type="scientific">[Anoxybacillus] calidus</name>
    <dbReference type="NCBI Taxonomy" id="575178"/>
    <lineage>
        <taxon>Bacteria</taxon>
        <taxon>Bacillati</taxon>
        <taxon>Bacillota</taxon>
        <taxon>Bacilli</taxon>
        <taxon>Bacillales</taxon>
        <taxon>Anoxybacillaceae</taxon>
        <taxon>Paranoxybacillus</taxon>
    </lineage>
</organism>
<evidence type="ECO:0000313" key="16">
    <source>
        <dbReference type="EMBL" id="MBA2870755.1"/>
    </source>
</evidence>
<reference evidence="16 17" key="1">
    <citation type="submission" date="2020-07" db="EMBL/GenBank/DDBJ databases">
        <title>Genomic Encyclopedia of Type Strains, Phase IV (KMG-IV): sequencing the most valuable type-strain genomes for metagenomic binning, comparative biology and taxonomic classification.</title>
        <authorList>
            <person name="Goeker M."/>
        </authorList>
    </citation>
    <scope>NUCLEOTIDE SEQUENCE [LARGE SCALE GENOMIC DNA]</scope>
    <source>
        <strain evidence="16 17">DSM 25220</strain>
    </source>
</reference>
<evidence type="ECO:0000256" key="5">
    <source>
        <dbReference type="ARBA" id="ARBA00022490"/>
    </source>
</evidence>
<dbReference type="InterPro" id="IPR035926">
    <property type="entry name" value="NusB-like_sf"/>
</dbReference>
<keyword evidence="6" id="KW-0698">rRNA processing</keyword>
<keyword evidence="10 14" id="KW-0694">RNA-binding</keyword>
<dbReference type="InterPro" id="IPR054728">
    <property type="entry name" value="RsmB-like_ferredoxin"/>
</dbReference>
<evidence type="ECO:0000256" key="11">
    <source>
        <dbReference type="ARBA" id="ARBA00030399"/>
    </source>
</evidence>
<comment type="caution">
    <text evidence="16">The sequence shown here is derived from an EMBL/GenBank/DDBJ whole genome shotgun (WGS) entry which is preliminary data.</text>
</comment>
<evidence type="ECO:0000256" key="6">
    <source>
        <dbReference type="ARBA" id="ARBA00022552"/>
    </source>
</evidence>
<keyword evidence="7 14" id="KW-0489">Methyltransferase</keyword>
<evidence type="ECO:0000256" key="14">
    <source>
        <dbReference type="PROSITE-ProRule" id="PRU01023"/>
    </source>
</evidence>
<name>A0A7V9YYT7_9BACL</name>
<gene>
    <name evidence="16" type="ORF">HNQ85_001025</name>
</gene>
<keyword evidence="9 14" id="KW-0949">S-adenosyl-L-methionine</keyword>
<proteinExistence type="inferred from homology"/>
<dbReference type="AlphaFoldDB" id="A0A7V9YYT7"/>
<dbReference type="GO" id="GO:0008649">
    <property type="term" value="F:rRNA methyltransferase activity"/>
    <property type="evidence" value="ECO:0007669"/>
    <property type="project" value="InterPro"/>
</dbReference>
<dbReference type="GO" id="GO:0005737">
    <property type="term" value="C:cytoplasm"/>
    <property type="evidence" value="ECO:0007669"/>
    <property type="project" value="UniProtKB-SubCell"/>
</dbReference>
<evidence type="ECO:0000256" key="9">
    <source>
        <dbReference type="ARBA" id="ARBA00022691"/>
    </source>
</evidence>
<evidence type="ECO:0000256" key="1">
    <source>
        <dbReference type="ARBA" id="ARBA00002724"/>
    </source>
</evidence>
<dbReference type="PROSITE" id="PS01153">
    <property type="entry name" value="NOL1_NOP2_SUN"/>
    <property type="match status" value="1"/>
</dbReference>
<feature type="domain" description="SAM-dependent MTase RsmB/NOP-type" evidence="15">
    <location>
        <begin position="170"/>
        <end position="446"/>
    </location>
</feature>
<dbReference type="SUPFAM" id="SSF48013">
    <property type="entry name" value="NusB-like"/>
    <property type="match status" value="1"/>
</dbReference>
<dbReference type="InterPro" id="IPR004573">
    <property type="entry name" value="rRNA_ssu_MeTfrase_B"/>
</dbReference>
<dbReference type="FunFam" id="1.10.940.10:FF:000006">
    <property type="entry name" value="16S rRNA (Cytosine(967)-C(5))-methyltransferase RsmB"/>
    <property type="match status" value="1"/>
</dbReference>
<feature type="binding site" evidence="14">
    <location>
        <position position="310"/>
    </location>
    <ligand>
        <name>S-adenosyl-L-methionine</name>
        <dbReference type="ChEBI" id="CHEBI:59789"/>
    </ligand>
</feature>
<dbReference type="PRINTS" id="PR02008">
    <property type="entry name" value="RCMTFAMILY"/>
</dbReference>
<comment type="function">
    <text evidence="1">Specifically methylates the cytosine at position 967 (m5C967) of 16S rRNA.</text>
</comment>
<dbReference type="NCBIfam" id="NF011494">
    <property type="entry name" value="PRK14902.1"/>
    <property type="match status" value="1"/>
</dbReference>
<keyword evidence="8 14" id="KW-0808">Transferase</keyword>
<comment type="catalytic activity">
    <reaction evidence="13">
        <text>cytidine(967) in 16S rRNA + S-adenosyl-L-methionine = 5-methylcytidine(967) in 16S rRNA + S-adenosyl-L-homocysteine + H(+)</text>
        <dbReference type="Rhea" id="RHEA:42748"/>
        <dbReference type="Rhea" id="RHEA-COMP:10219"/>
        <dbReference type="Rhea" id="RHEA-COMP:10220"/>
        <dbReference type="ChEBI" id="CHEBI:15378"/>
        <dbReference type="ChEBI" id="CHEBI:57856"/>
        <dbReference type="ChEBI" id="CHEBI:59789"/>
        <dbReference type="ChEBI" id="CHEBI:74483"/>
        <dbReference type="ChEBI" id="CHEBI:82748"/>
        <dbReference type="EC" id="2.1.1.176"/>
    </reaction>
</comment>
<evidence type="ECO:0000256" key="3">
    <source>
        <dbReference type="ARBA" id="ARBA00007494"/>
    </source>
</evidence>
<dbReference type="Gene3D" id="1.10.940.10">
    <property type="entry name" value="NusB-like"/>
    <property type="match status" value="1"/>
</dbReference>
<dbReference type="Pfam" id="PF01189">
    <property type="entry name" value="Methyltr_RsmB-F"/>
    <property type="match status" value="1"/>
</dbReference>
<dbReference type="InterPro" id="IPR018314">
    <property type="entry name" value="RsmB/NOL1/NOP2-like_CS"/>
</dbReference>
<evidence type="ECO:0000256" key="8">
    <source>
        <dbReference type="ARBA" id="ARBA00022679"/>
    </source>
</evidence>
<evidence type="ECO:0000256" key="4">
    <source>
        <dbReference type="ARBA" id="ARBA00012140"/>
    </source>
</evidence>
<comment type="similarity">
    <text evidence="3 14">Belongs to the class I-like SAM-binding methyltransferase superfamily. RsmB/NOP family.</text>
</comment>
<dbReference type="EC" id="2.1.1.176" evidence="4"/>
<dbReference type="PROSITE" id="PS51686">
    <property type="entry name" value="SAM_MT_RSMB_NOP"/>
    <property type="match status" value="1"/>
</dbReference>
<dbReference type="PANTHER" id="PTHR22807:SF53">
    <property type="entry name" value="RIBOSOMAL RNA SMALL SUBUNIT METHYLTRANSFERASE B-RELATED"/>
    <property type="match status" value="1"/>
</dbReference>
<dbReference type="Pfam" id="PF01029">
    <property type="entry name" value="NusB"/>
    <property type="match status" value="1"/>
</dbReference>
<dbReference type="EMBL" id="JACDUU010000002">
    <property type="protein sequence ID" value="MBA2870755.1"/>
    <property type="molecule type" value="Genomic_DNA"/>
</dbReference>
<dbReference type="InterPro" id="IPR049560">
    <property type="entry name" value="MeTrfase_RsmB-F_NOP2_cat"/>
</dbReference>
<evidence type="ECO:0000313" key="17">
    <source>
        <dbReference type="Proteomes" id="UP000580891"/>
    </source>
</evidence>
<dbReference type="InterPro" id="IPR001678">
    <property type="entry name" value="MeTrfase_RsmB-F_NOP2_dom"/>
</dbReference>
<dbReference type="InterPro" id="IPR006027">
    <property type="entry name" value="NusB_RsmB_TIM44"/>
</dbReference>
<feature type="binding site" evidence="14">
    <location>
        <position position="283"/>
    </location>
    <ligand>
        <name>S-adenosyl-L-methionine</name>
        <dbReference type="ChEBI" id="CHEBI:59789"/>
    </ligand>
</feature>
<feature type="active site" description="Nucleophile" evidence="14">
    <location>
        <position position="382"/>
    </location>
</feature>
<keyword evidence="17" id="KW-1185">Reference proteome</keyword>
<dbReference type="CDD" id="cd02440">
    <property type="entry name" value="AdoMet_MTases"/>
    <property type="match status" value="1"/>
</dbReference>
<dbReference type="Proteomes" id="UP000580891">
    <property type="component" value="Unassembled WGS sequence"/>
</dbReference>
<dbReference type="InterPro" id="IPR023267">
    <property type="entry name" value="RCMT"/>
</dbReference>
<comment type="subcellular location">
    <subcellularLocation>
        <location evidence="2">Cytoplasm</location>
    </subcellularLocation>
</comment>
<dbReference type="SUPFAM" id="SSF53335">
    <property type="entry name" value="S-adenosyl-L-methionine-dependent methyltransferases"/>
    <property type="match status" value="1"/>
</dbReference>
<dbReference type="GO" id="GO:0006355">
    <property type="term" value="P:regulation of DNA-templated transcription"/>
    <property type="evidence" value="ECO:0007669"/>
    <property type="project" value="InterPro"/>
</dbReference>
<dbReference type="GO" id="GO:0003723">
    <property type="term" value="F:RNA binding"/>
    <property type="evidence" value="ECO:0007669"/>
    <property type="project" value="UniProtKB-UniRule"/>
</dbReference>